<organism evidence="1 2">
    <name type="scientific">Bauhinia variegata</name>
    <name type="common">Purple orchid tree</name>
    <name type="synonym">Phanera variegata</name>
    <dbReference type="NCBI Taxonomy" id="167791"/>
    <lineage>
        <taxon>Eukaryota</taxon>
        <taxon>Viridiplantae</taxon>
        <taxon>Streptophyta</taxon>
        <taxon>Embryophyta</taxon>
        <taxon>Tracheophyta</taxon>
        <taxon>Spermatophyta</taxon>
        <taxon>Magnoliopsida</taxon>
        <taxon>eudicotyledons</taxon>
        <taxon>Gunneridae</taxon>
        <taxon>Pentapetalae</taxon>
        <taxon>rosids</taxon>
        <taxon>fabids</taxon>
        <taxon>Fabales</taxon>
        <taxon>Fabaceae</taxon>
        <taxon>Cercidoideae</taxon>
        <taxon>Cercideae</taxon>
        <taxon>Bauhiniinae</taxon>
        <taxon>Bauhinia</taxon>
    </lineage>
</organism>
<evidence type="ECO:0000313" key="2">
    <source>
        <dbReference type="Proteomes" id="UP000828941"/>
    </source>
</evidence>
<dbReference type="Proteomes" id="UP000828941">
    <property type="component" value="Chromosome 2"/>
</dbReference>
<proteinExistence type="predicted"/>
<sequence length="68" mass="7826">MDFSGQKQNAKKDVLQLFVEKVHDRVPVLNHWENHIIVKNKAIVGVCASAVTVLVMLIAIFIYQPRRR</sequence>
<name>A0ACB9PZF1_BAUVA</name>
<evidence type="ECO:0000313" key="1">
    <source>
        <dbReference type="EMBL" id="KAI4353918.1"/>
    </source>
</evidence>
<dbReference type="EMBL" id="CM039427">
    <property type="protein sequence ID" value="KAI4353918.1"/>
    <property type="molecule type" value="Genomic_DNA"/>
</dbReference>
<reference evidence="1 2" key="1">
    <citation type="journal article" date="2022" name="DNA Res.">
        <title>Chromosomal-level genome assembly of the orchid tree Bauhinia variegata (Leguminosae; Cercidoideae) supports the allotetraploid origin hypothesis of Bauhinia.</title>
        <authorList>
            <person name="Zhong Y."/>
            <person name="Chen Y."/>
            <person name="Zheng D."/>
            <person name="Pang J."/>
            <person name="Liu Y."/>
            <person name="Luo S."/>
            <person name="Meng S."/>
            <person name="Qian L."/>
            <person name="Wei D."/>
            <person name="Dai S."/>
            <person name="Zhou R."/>
        </authorList>
    </citation>
    <scope>NUCLEOTIDE SEQUENCE [LARGE SCALE GENOMIC DNA]</scope>
    <source>
        <strain evidence="1">BV-YZ2020</strain>
    </source>
</reference>
<protein>
    <submittedName>
        <fullName evidence="1">Uncharacterized protein</fullName>
    </submittedName>
</protein>
<gene>
    <name evidence="1" type="ORF">L6164_002838</name>
</gene>
<accession>A0ACB9PZF1</accession>
<comment type="caution">
    <text evidence="1">The sequence shown here is derived from an EMBL/GenBank/DDBJ whole genome shotgun (WGS) entry which is preliminary data.</text>
</comment>
<keyword evidence="2" id="KW-1185">Reference proteome</keyword>